<feature type="domain" description="ABM" evidence="1">
    <location>
        <begin position="2"/>
        <end position="90"/>
    </location>
</feature>
<dbReference type="Pfam" id="PF03992">
    <property type="entry name" value="ABM"/>
    <property type="match status" value="1"/>
</dbReference>
<dbReference type="PROSITE" id="PS51725">
    <property type="entry name" value="ABM"/>
    <property type="match status" value="1"/>
</dbReference>
<sequence length="95" mass="11081">MIKVIAKLTIKEDKIEELKSIIPELVAETRKEDGCLSYQLFQDVKNKKMLSFVEDWVSNEALQRHMNSKHFQEAMPKIAELQEKEMELSVCTLVI</sequence>
<proteinExistence type="predicted"/>
<dbReference type="PANTHER" id="PTHR33336:SF15">
    <property type="entry name" value="ABM DOMAIN-CONTAINING PROTEIN"/>
    <property type="match status" value="1"/>
</dbReference>
<name>A0ABT8QQ02_9FIRM</name>
<dbReference type="PANTHER" id="PTHR33336">
    <property type="entry name" value="QUINOL MONOOXYGENASE YGIN-RELATED"/>
    <property type="match status" value="1"/>
</dbReference>
<dbReference type="RefSeq" id="WP_302048809.1">
    <property type="nucleotide sequence ID" value="NZ_JAMJEV010000008.1"/>
</dbReference>
<gene>
    <name evidence="2" type="ORF">M8H41_11255</name>
</gene>
<keyword evidence="2" id="KW-0560">Oxidoreductase</keyword>
<accession>A0ABT8QQ02</accession>
<dbReference type="SUPFAM" id="SSF54909">
    <property type="entry name" value="Dimeric alpha+beta barrel"/>
    <property type="match status" value="1"/>
</dbReference>
<reference evidence="2" key="1">
    <citation type="submission" date="2022-05" db="EMBL/GenBank/DDBJ databases">
        <title>Expanded diversity of anoxic marine methylotrophy in a Black Sea sulfate reducing microorganism.</title>
        <authorList>
            <person name="Fischer P.Q."/>
            <person name="Stams A.J.M."/>
            <person name="Villanueva L."/>
            <person name="Sousa D.Z."/>
        </authorList>
    </citation>
    <scope>NUCLEOTIDE SEQUENCE</scope>
    <source>
        <strain evidence="2">P130</strain>
    </source>
</reference>
<keyword evidence="2" id="KW-0503">Monooxygenase</keyword>
<evidence type="ECO:0000259" key="1">
    <source>
        <dbReference type="PROSITE" id="PS51725"/>
    </source>
</evidence>
<dbReference type="InterPro" id="IPR050744">
    <property type="entry name" value="AI-2_Isomerase_LsrG"/>
</dbReference>
<evidence type="ECO:0000313" key="3">
    <source>
        <dbReference type="Proteomes" id="UP001176021"/>
    </source>
</evidence>
<protein>
    <submittedName>
        <fullName evidence="2">Antibiotic biosynthesis monooxygenase</fullName>
    </submittedName>
</protein>
<keyword evidence="3" id="KW-1185">Reference proteome</keyword>
<dbReference type="Gene3D" id="3.30.70.100">
    <property type="match status" value="1"/>
</dbReference>
<dbReference type="EMBL" id="JAMJEV010000008">
    <property type="protein sequence ID" value="MDO0823431.1"/>
    <property type="molecule type" value="Genomic_DNA"/>
</dbReference>
<dbReference type="GO" id="GO:0004497">
    <property type="term" value="F:monooxygenase activity"/>
    <property type="evidence" value="ECO:0007669"/>
    <property type="project" value="UniProtKB-KW"/>
</dbReference>
<evidence type="ECO:0000313" key="2">
    <source>
        <dbReference type="EMBL" id="MDO0823431.1"/>
    </source>
</evidence>
<dbReference type="InterPro" id="IPR007138">
    <property type="entry name" value="ABM_dom"/>
</dbReference>
<dbReference type="InterPro" id="IPR011008">
    <property type="entry name" value="Dimeric_a/b-barrel"/>
</dbReference>
<comment type="caution">
    <text evidence="2">The sequence shown here is derived from an EMBL/GenBank/DDBJ whole genome shotgun (WGS) entry which is preliminary data.</text>
</comment>
<dbReference type="Proteomes" id="UP001176021">
    <property type="component" value="Unassembled WGS sequence"/>
</dbReference>
<organism evidence="2 3">
    <name type="scientific">Desulfosporosinus nitroreducens</name>
    <dbReference type="NCBI Taxonomy" id="2018668"/>
    <lineage>
        <taxon>Bacteria</taxon>
        <taxon>Bacillati</taxon>
        <taxon>Bacillota</taxon>
        <taxon>Clostridia</taxon>
        <taxon>Eubacteriales</taxon>
        <taxon>Desulfitobacteriaceae</taxon>
        <taxon>Desulfosporosinus</taxon>
    </lineage>
</organism>